<organism evidence="4 5">
    <name type="scientific">Popillia japonica</name>
    <name type="common">Japanese beetle</name>
    <dbReference type="NCBI Taxonomy" id="7064"/>
    <lineage>
        <taxon>Eukaryota</taxon>
        <taxon>Metazoa</taxon>
        <taxon>Ecdysozoa</taxon>
        <taxon>Arthropoda</taxon>
        <taxon>Hexapoda</taxon>
        <taxon>Insecta</taxon>
        <taxon>Pterygota</taxon>
        <taxon>Neoptera</taxon>
        <taxon>Endopterygota</taxon>
        <taxon>Coleoptera</taxon>
        <taxon>Polyphaga</taxon>
        <taxon>Scarabaeiformia</taxon>
        <taxon>Scarabaeidae</taxon>
        <taxon>Rutelinae</taxon>
        <taxon>Popillia</taxon>
    </lineage>
</organism>
<dbReference type="InterPro" id="IPR001878">
    <property type="entry name" value="Znf_CCHC"/>
</dbReference>
<dbReference type="PROSITE" id="PS50158">
    <property type="entry name" value="ZF_CCHC"/>
    <property type="match status" value="2"/>
</dbReference>
<feature type="domain" description="CCHC-type" evidence="3">
    <location>
        <begin position="563"/>
        <end position="578"/>
    </location>
</feature>
<sequence length="653" mass="73387">MEKNQFRANRENDSEEILVGGMREFTDKDKGYNKAQVVEETNKKANMENPFSRRDVLARTPPRGRASSLSALERQAKLDYMDGVEERTTKRKRTEGELEPALDRHMADRLKNTIGEIHAQARHLENALTGMYKPKQELKDIANRLLLHTEQLQSLKFQTFIDNMKAVTERQIAEINGSHPVYCQECKKAQYTDLRKARIAQEESFEELQSITEEEWLGDILPKIVEKTGNIWDAPAEYQVVLPCGKDIDSGNKIISKAIYKFGGREGLQRQNKAKGEVAMMSHTLGFPKEDGSFSHTERFIYYPVIVNEEPDKGIDDEDIYNAFQRIKSHIVQSDKSKLAIPICDGIDGVIIDRTTRYIFARTTIQVSFYNAQVQKPRSSRTTDKPSGNTGEDRAKRPKNKQNKGDAVLVKMQGCSYADLLRTIKGKVNPSEIGVDLAGVRQTRKGELLLMVQNGSDKAEILRQEIKDKCPAATATSPIEKKVLHIKGLDGVTTTEEIAAAISRETLANPGTLEVRALRPAYGGKQNATVILPSMFADKLIQMAKIKIGWMKCRVEERVRDVKCFKCWELGHIKANCKGPDRRNLCLRCAKEGHIVSTCPNEPFCIHCQQEGHQSGSGKCLTTKTSRDAPSKNKEENGNIGALQNRDGAIPNK</sequence>
<evidence type="ECO:0000256" key="1">
    <source>
        <dbReference type="PROSITE-ProRule" id="PRU00047"/>
    </source>
</evidence>
<dbReference type="AlphaFoldDB" id="A0AAW1KL46"/>
<accession>A0AAW1KL46</accession>
<comment type="caution">
    <text evidence="4">The sequence shown here is derived from an EMBL/GenBank/DDBJ whole genome shotgun (WGS) entry which is preliminary data.</text>
</comment>
<keyword evidence="1" id="KW-0479">Metal-binding</keyword>
<gene>
    <name evidence="4" type="ORF">QE152_g22363</name>
</gene>
<dbReference type="InterPro" id="IPR036875">
    <property type="entry name" value="Znf_CCHC_sf"/>
</dbReference>
<evidence type="ECO:0000313" key="5">
    <source>
        <dbReference type="Proteomes" id="UP001458880"/>
    </source>
</evidence>
<dbReference type="GO" id="GO:0003676">
    <property type="term" value="F:nucleic acid binding"/>
    <property type="evidence" value="ECO:0007669"/>
    <property type="project" value="InterPro"/>
</dbReference>
<proteinExistence type="predicted"/>
<feature type="region of interest" description="Disordered" evidence="2">
    <location>
        <begin position="373"/>
        <end position="405"/>
    </location>
</feature>
<keyword evidence="5" id="KW-1185">Reference proteome</keyword>
<reference evidence="4 5" key="1">
    <citation type="journal article" date="2024" name="BMC Genomics">
        <title>De novo assembly and annotation of Popillia japonica's genome with initial clues to its potential as an invasive pest.</title>
        <authorList>
            <person name="Cucini C."/>
            <person name="Boschi S."/>
            <person name="Funari R."/>
            <person name="Cardaioli E."/>
            <person name="Iannotti N."/>
            <person name="Marturano G."/>
            <person name="Paoli F."/>
            <person name="Bruttini M."/>
            <person name="Carapelli A."/>
            <person name="Frati F."/>
            <person name="Nardi F."/>
        </authorList>
    </citation>
    <scope>NUCLEOTIDE SEQUENCE [LARGE SCALE GENOMIC DNA]</scope>
    <source>
        <strain evidence="4">DMR45628</strain>
    </source>
</reference>
<dbReference type="Gene3D" id="4.10.60.10">
    <property type="entry name" value="Zinc finger, CCHC-type"/>
    <property type="match status" value="1"/>
</dbReference>
<evidence type="ECO:0000256" key="2">
    <source>
        <dbReference type="SAM" id="MobiDB-lite"/>
    </source>
</evidence>
<name>A0AAW1KL46_POPJA</name>
<feature type="compositionally biased region" description="Basic and acidic residues" evidence="2">
    <location>
        <begin position="625"/>
        <end position="637"/>
    </location>
</feature>
<protein>
    <recommendedName>
        <fullName evidence="3">CCHC-type domain-containing protein</fullName>
    </recommendedName>
</protein>
<dbReference type="SMART" id="SM00343">
    <property type="entry name" value="ZnF_C2HC"/>
    <property type="match status" value="2"/>
</dbReference>
<feature type="compositionally biased region" description="Polar residues" evidence="2">
    <location>
        <begin position="612"/>
        <end position="624"/>
    </location>
</feature>
<evidence type="ECO:0000259" key="3">
    <source>
        <dbReference type="PROSITE" id="PS50158"/>
    </source>
</evidence>
<keyword evidence="1" id="KW-0862">Zinc</keyword>
<feature type="domain" description="CCHC-type" evidence="3">
    <location>
        <begin position="586"/>
        <end position="601"/>
    </location>
</feature>
<keyword evidence="1" id="KW-0863">Zinc-finger</keyword>
<evidence type="ECO:0000313" key="4">
    <source>
        <dbReference type="EMBL" id="KAK9719951.1"/>
    </source>
</evidence>
<dbReference type="Proteomes" id="UP001458880">
    <property type="component" value="Unassembled WGS sequence"/>
</dbReference>
<dbReference type="SUPFAM" id="SSF57756">
    <property type="entry name" value="Retrovirus zinc finger-like domains"/>
    <property type="match status" value="1"/>
</dbReference>
<feature type="region of interest" description="Disordered" evidence="2">
    <location>
        <begin position="612"/>
        <end position="653"/>
    </location>
</feature>
<dbReference type="EMBL" id="JASPKY010000215">
    <property type="protein sequence ID" value="KAK9719951.1"/>
    <property type="molecule type" value="Genomic_DNA"/>
</dbReference>
<dbReference type="GO" id="GO:0008270">
    <property type="term" value="F:zinc ion binding"/>
    <property type="evidence" value="ECO:0007669"/>
    <property type="project" value="UniProtKB-KW"/>
</dbReference>